<evidence type="ECO:0000256" key="1">
    <source>
        <dbReference type="RuleBase" id="RU004508"/>
    </source>
</evidence>
<dbReference type="AlphaFoldDB" id="A0A2R4X3E5"/>
<dbReference type="InterPro" id="IPR015422">
    <property type="entry name" value="PyrdxlP-dep_Trfase_small"/>
</dbReference>
<accession>A0A2R4X3E5</accession>
<dbReference type="EMBL" id="CP028858">
    <property type="protein sequence ID" value="AWB28314.1"/>
    <property type="molecule type" value="Genomic_DNA"/>
</dbReference>
<dbReference type="GO" id="GO:0000271">
    <property type="term" value="P:polysaccharide biosynthetic process"/>
    <property type="evidence" value="ECO:0007669"/>
    <property type="project" value="TreeGrafter"/>
</dbReference>
<dbReference type="GO" id="GO:0030170">
    <property type="term" value="F:pyridoxal phosphate binding"/>
    <property type="evidence" value="ECO:0007669"/>
    <property type="project" value="TreeGrafter"/>
</dbReference>
<reference evidence="2 3" key="1">
    <citation type="submission" date="2018-04" db="EMBL/GenBank/DDBJ databases">
        <title>Halococcoides cellulosivorans gen. nov., sp. nov., an extremely halophilic cellulose-utilizing haloarchaeon from hypersaline lakes.</title>
        <authorList>
            <person name="Sorokin D.Y."/>
            <person name="Toshchakov S.V."/>
            <person name="Samarov N.I."/>
            <person name="Korzhenkov A."/>
            <person name="Kublanov I.V."/>
        </authorList>
    </citation>
    <scope>NUCLEOTIDE SEQUENCE [LARGE SCALE GENOMIC DNA]</scope>
    <source>
        <strain evidence="2 3">HArcel1</strain>
    </source>
</reference>
<dbReference type="GeneID" id="36513172"/>
<dbReference type="Gene3D" id="3.40.640.10">
    <property type="entry name" value="Type I PLP-dependent aspartate aminotransferase-like (Major domain)"/>
    <property type="match status" value="1"/>
</dbReference>
<gene>
    <name evidence="2" type="ORF">HARCEL1_11655</name>
</gene>
<name>A0A2R4X3E5_9EURY</name>
<dbReference type="GO" id="GO:0008483">
    <property type="term" value="F:transaminase activity"/>
    <property type="evidence" value="ECO:0007669"/>
    <property type="project" value="TreeGrafter"/>
</dbReference>
<organism evidence="2 3">
    <name type="scientific">Halococcoides cellulosivorans</name>
    <dbReference type="NCBI Taxonomy" id="1679096"/>
    <lineage>
        <taxon>Archaea</taxon>
        <taxon>Methanobacteriati</taxon>
        <taxon>Methanobacteriota</taxon>
        <taxon>Stenosarchaea group</taxon>
        <taxon>Halobacteria</taxon>
        <taxon>Halobacteriales</taxon>
        <taxon>Haloarculaceae</taxon>
        <taxon>Halococcoides</taxon>
    </lineage>
</organism>
<keyword evidence="1" id="KW-0663">Pyridoxal phosphate</keyword>
<dbReference type="PANTHER" id="PTHR30244:SF34">
    <property type="entry name" value="DTDP-4-AMINO-4,6-DIDEOXYGALACTOSE TRANSAMINASE"/>
    <property type="match status" value="1"/>
</dbReference>
<dbReference type="Proteomes" id="UP000244727">
    <property type="component" value="Chromosome"/>
</dbReference>
<keyword evidence="3" id="KW-1185">Reference proteome</keyword>
<dbReference type="Gene3D" id="3.90.1150.10">
    <property type="entry name" value="Aspartate Aminotransferase, domain 1"/>
    <property type="match status" value="1"/>
</dbReference>
<protein>
    <recommendedName>
        <fullName evidence="4">DegT/DnrJ/EryC1/StrS aminotransferase family protein</fullName>
    </recommendedName>
</protein>
<comment type="similarity">
    <text evidence="1">Belongs to the DegT/DnrJ/EryC1 family.</text>
</comment>
<sequence length="409" mass="43594">MTDSSRRDGRRARRWRLLAPAVTPITTGDLAAGIKGHAKRSGRAAFRRAIVDALDAAHAATYTSIRRALAASLIALADDREGDRVLIPAFCSPDFPAAIRGVGLGVDRYDVDPATLAADPAAVEGAIGPETLAVVAVNVLGYSSPMARLAAIASRADSALVEALGYALGSRLDGQPLGTFGDCAVLNFQQGKPIPVGGGMVLSQSGGPQVADAGRPAITANVGVLAGYAALSHPRPYYAYTRVRDGLARLGHSIDRPTTHPEGETDVAYDPPFATVSNFQGAIGRRVFDRLDRYQRHRQRVARQYDASFAELSGVQTIEPIDGLERHQHVRYPLLVASSDCRERLLAALADAGVQATTMYDYPAIDPDQFPGAARLQREILTLPTHPYVDQRDVASIVGTVRRVVTATT</sequence>
<dbReference type="KEGG" id="harc:HARCEL1_11655"/>
<evidence type="ECO:0000313" key="2">
    <source>
        <dbReference type="EMBL" id="AWB28314.1"/>
    </source>
</evidence>
<dbReference type="Pfam" id="PF01041">
    <property type="entry name" value="DegT_DnrJ_EryC1"/>
    <property type="match status" value="2"/>
</dbReference>
<dbReference type="InterPro" id="IPR015421">
    <property type="entry name" value="PyrdxlP-dep_Trfase_major"/>
</dbReference>
<dbReference type="PANTHER" id="PTHR30244">
    <property type="entry name" value="TRANSAMINASE"/>
    <property type="match status" value="1"/>
</dbReference>
<dbReference type="RefSeq" id="WP_108383762.1">
    <property type="nucleotide sequence ID" value="NZ_CP028858.1"/>
</dbReference>
<dbReference type="InterPro" id="IPR000653">
    <property type="entry name" value="DegT/StrS_aminotransferase"/>
</dbReference>
<dbReference type="PIRSF" id="PIRSF000390">
    <property type="entry name" value="PLP_StrS"/>
    <property type="match status" value="1"/>
</dbReference>
<evidence type="ECO:0000313" key="3">
    <source>
        <dbReference type="Proteomes" id="UP000244727"/>
    </source>
</evidence>
<evidence type="ECO:0008006" key="4">
    <source>
        <dbReference type="Google" id="ProtNLM"/>
    </source>
</evidence>
<proteinExistence type="inferred from homology"/>
<dbReference type="SUPFAM" id="SSF53383">
    <property type="entry name" value="PLP-dependent transferases"/>
    <property type="match status" value="1"/>
</dbReference>
<dbReference type="InterPro" id="IPR015424">
    <property type="entry name" value="PyrdxlP-dep_Trfase"/>
</dbReference>